<dbReference type="EMBL" id="CAJNYD010003256">
    <property type="protein sequence ID" value="CAF3489195.1"/>
    <property type="molecule type" value="Genomic_DNA"/>
</dbReference>
<proteinExistence type="predicted"/>
<feature type="region of interest" description="Disordered" evidence="2">
    <location>
        <begin position="210"/>
        <end position="237"/>
    </location>
</feature>
<comment type="caution">
    <text evidence="3">The sequence shown here is derived from an EMBL/GenBank/DDBJ whole genome shotgun (WGS) entry which is preliminary data.</text>
</comment>
<evidence type="ECO:0008006" key="5">
    <source>
        <dbReference type="Google" id="ProtNLM"/>
    </source>
</evidence>
<dbReference type="Proteomes" id="UP000663833">
    <property type="component" value="Unassembled WGS sequence"/>
</dbReference>
<evidence type="ECO:0000256" key="1">
    <source>
        <dbReference type="SAM" id="Coils"/>
    </source>
</evidence>
<sequence length="517" mass="58703">MQRSKSIESVTSVASSCQGGEKKILSTHMIIQREIDDKMMLLPVTNLVNISVTRIKINNTATFKVDNNSRKQYRGKIIQLGTKEVCMEQLQVFEMTAGVDQHNETDDEIHAANENDGYDERKKSSKKQVPISFKVHDRINAGSNPGLEVSSEKQTTHIVQKTHHLKSKPSQIDEGLNEPSSNEDELYRIITNDSSYNNISSTKSIRKSTTNKLKKSVKDSSTNGFQIEHQREPQRASNSQILINSQIQNTHSREKDTAVLVNSNSGSYDYQAYQFHCLSLIHFIEQEQQLHNITSSDMLCQFDGLSKKCNKLTKENGELQLECDRLTKENQIIKKSTMPIPDAAGRQWFINMGKYFSNKTADTNIATHATNLGIDDPRNLVACIQDTTSNTVRQVVRYLYSSDKLLTMKGTEVPKDRRLMIRQFAESQKGPISNRAFNEAINGVFRSRKCELKVKKKQEKKSIATEQSNNTDKQVNCLDKGQKTLLQTMNKNQHSKSSDSGYDKENHNVEEIQDDDE</sequence>
<organism evidence="3 4">
    <name type="scientific">Rotaria socialis</name>
    <dbReference type="NCBI Taxonomy" id="392032"/>
    <lineage>
        <taxon>Eukaryota</taxon>
        <taxon>Metazoa</taxon>
        <taxon>Spiralia</taxon>
        <taxon>Gnathifera</taxon>
        <taxon>Rotifera</taxon>
        <taxon>Eurotatoria</taxon>
        <taxon>Bdelloidea</taxon>
        <taxon>Philodinida</taxon>
        <taxon>Philodinidae</taxon>
        <taxon>Rotaria</taxon>
    </lineage>
</organism>
<accession>A0A818GH95</accession>
<evidence type="ECO:0000313" key="3">
    <source>
        <dbReference type="EMBL" id="CAF3489195.1"/>
    </source>
</evidence>
<protein>
    <recommendedName>
        <fullName evidence="5">BEN domain-containing protein</fullName>
    </recommendedName>
</protein>
<feature type="region of interest" description="Disordered" evidence="2">
    <location>
        <begin position="162"/>
        <end position="182"/>
    </location>
</feature>
<feature type="coiled-coil region" evidence="1">
    <location>
        <begin position="302"/>
        <end position="329"/>
    </location>
</feature>
<gene>
    <name evidence="3" type="ORF">LUA448_LOCUS24543</name>
</gene>
<evidence type="ECO:0000313" key="4">
    <source>
        <dbReference type="Proteomes" id="UP000663833"/>
    </source>
</evidence>
<dbReference type="AlphaFoldDB" id="A0A818GH95"/>
<feature type="compositionally biased region" description="Basic and acidic residues" evidence="2">
    <location>
        <begin position="501"/>
        <end position="510"/>
    </location>
</feature>
<name>A0A818GH95_9BILA</name>
<keyword evidence="1" id="KW-0175">Coiled coil</keyword>
<feature type="region of interest" description="Disordered" evidence="2">
    <location>
        <begin position="474"/>
        <end position="517"/>
    </location>
</feature>
<reference evidence="3" key="1">
    <citation type="submission" date="2021-02" db="EMBL/GenBank/DDBJ databases">
        <authorList>
            <person name="Nowell W R."/>
        </authorList>
    </citation>
    <scope>NUCLEOTIDE SEQUENCE</scope>
</reference>
<evidence type="ECO:0000256" key="2">
    <source>
        <dbReference type="SAM" id="MobiDB-lite"/>
    </source>
</evidence>